<comment type="caution">
    <text evidence="4">The sequence shown here is derived from an EMBL/GenBank/DDBJ whole genome shotgun (WGS) entry which is preliminary data.</text>
</comment>
<dbReference type="GO" id="GO:0016491">
    <property type="term" value="F:oxidoreductase activity"/>
    <property type="evidence" value="ECO:0007669"/>
    <property type="project" value="UniProtKB-KW"/>
</dbReference>
<sequence>MPLGGWSRCAQVAAFYPEGVAQLAGATTIVTGPTAGIGVATATALAATGGLVVLAARSAEKSAELIAQIHAKDPAARVVHLPLDLASLASVARFAPEFRRRAREERWPPLKCLVLNAGVFPMSHTLSADGYEATFAVSHLAHFLLATELQPELKRAAPSRVVVVSSMSQFGPYATTDFTSIDQLKANVVSPSGEGWSLPRSAKAYAHAKLCNSMMARSIHNKMASEGITACSLHPGTMMATSIGRDSAVVNFLMKYVFSWCTKDMDQGSSTTLACCLAPHDTLQGKFFSDCRVTKHSPWVDNDAACSALWELSNELCAKYRA</sequence>
<evidence type="ECO:0000256" key="3">
    <source>
        <dbReference type="ARBA" id="ARBA00023002"/>
    </source>
</evidence>
<dbReference type="Proteomes" id="UP001515480">
    <property type="component" value="Unassembled WGS sequence"/>
</dbReference>
<organism evidence="4 5">
    <name type="scientific">Prymnesium parvum</name>
    <name type="common">Toxic golden alga</name>
    <dbReference type="NCBI Taxonomy" id="97485"/>
    <lineage>
        <taxon>Eukaryota</taxon>
        <taxon>Haptista</taxon>
        <taxon>Haptophyta</taxon>
        <taxon>Prymnesiophyceae</taxon>
        <taxon>Prymnesiales</taxon>
        <taxon>Prymnesiaceae</taxon>
        <taxon>Prymnesium</taxon>
    </lineage>
</organism>
<keyword evidence="5" id="KW-1185">Reference proteome</keyword>
<evidence type="ECO:0000256" key="2">
    <source>
        <dbReference type="ARBA" id="ARBA00022857"/>
    </source>
</evidence>
<name>A0AB34KCN3_PRYPA</name>
<comment type="similarity">
    <text evidence="1">Belongs to the short-chain dehydrogenases/reductases (SDR) family.</text>
</comment>
<evidence type="ECO:0000313" key="4">
    <source>
        <dbReference type="EMBL" id="KAL1530200.1"/>
    </source>
</evidence>
<evidence type="ECO:0008006" key="6">
    <source>
        <dbReference type="Google" id="ProtNLM"/>
    </source>
</evidence>
<keyword evidence="3" id="KW-0560">Oxidoreductase</keyword>
<dbReference type="AlphaFoldDB" id="A0AB34KCN3"/>
<gene>
    <name evidence="4" type="ORF">AB1Y20_001116</name>
</gene>
<dbReference type="PRINTS" id="PR00081">
    <property type="entry name" value="GDHRDH"/>
</dbReference>
<evidence type="ECO:0000256" key="1">
    <source>
        <dbReference type="ARBA" id="ARBA00006484"/>
    </source>
</evidence>
<dbReference type="Gene3D" id="3.40.50.720">
    <property type="entry name" value="NAD(P)-binding Rossmann-like Domain"/>
    <property type="match status" value="1"/>
</dbReference>
<accession>A0AB34KCN3</accession>
<dbReference type="InterPro" id="IPR002347">
    <property type="entry name" value="SDR_fam"/>
</dbReference>
<dbReference type="SUPFAM" id="SSF51735">
    <property type="entry name" value="NAD(P)-binding Rossmann-fold domains"/>
    <property type="match status" value="1"/>
</dbReference>
<dbReference type="PANTHER" id="PTHR24320:SF282">
    <property type="entry name" value="WW DOMAIN-CONTAINING OXIDOREDUCTASE"/>
    <property type="match status" value="1"/>
</dbReference>
<evidence type="ECO:0000313" key="5">
    <source>
        <dbReference type="Proteomes" id="UP001515480"/>
    </source>
</evidence>
<protein>
    <recommendedName>
        <fullName evidence="6">Protochlorophyllide reductase</fullName>
    </recommendedName>
</protein>
<proteinExistence type="inferred from homology"/>
<dbReference type="InterPro" id="IPR036291">
    <property type="entry name" value="NAD(P)-bd_dom_sf"/>
</dbReference>
<dbReference type="Pfam" id="PF00106">
    <property type="entry name" value="adh_short"/>
    <property type="match status" value="1"/>
</dbReference>
<keyword evidence="2" id="KW-0521">NADP</keyword>
<dbReference type="EMBL" id="JBGBPQ010000001">
    <property type="protein sequence ID" value="KAL1530200.1"/>
    <property type="molecule type" value="Genomic_DNA"/>
</dbReference>
<dbReference type="PANTHER" id="PTHR24320">
    <property type="entry name" value="RETINOL DEHYDROGENASE"/>
    <property type="match status" value="1"/>
</dbReference>
<reference evidence="4 5" key="1">
    <citation type="journal article" date="2024" name="Science">
        <title>Giant polyketide synthase enzymes in the biosynthesis of giant marine polyether toxins.</title>
        <authorList>
            <person name="Fallon T.R."/>
            <person name="Shende V.V."/>
            <person name="Wierzbicki I.H."/>
            <person name="Pendleton A.L."/>
            <person name="Watervoot N.F."/>
            <person name="Auber R.P."/>
            <person name="Gonzalez D.J."/>
            <person name="Wisecaver J.H."/>
            <person name="Moore B.S."/>
        </authorList>
    </citation>
    <scope>NUCLEOTIDE SEQUENCE [LARGE SCALE GENOMIC DNA]</scope>
    <source>
        <strain evidence="4 5">12B1</strain>
    </source>
</reference>